<dbReference type="GeneID" id="16072528"/>
<dbReference type="InterPro" id="IPR028077">
    <property type="entry name" value="UAE_UbL_dom"/>
</dbReference>
<dbReference type="InterPro" id="IPR045886">
    <property type="entry name" value="ThiF/MoeB/HesA"/>
</dbReference>
<dbReference type="eggNOG" id="KOG2013">
    <property type="taxonomic scope" value="Eukaryota"/>
</dbReference>
<comment type="subcellular location">
    <subcellularLocation>
        <location evidence="1">Nucleus</location>
    </subcellularLocation>
</comment>
<dbReference type="RefSeq" id="XP_004991968.1">
    <property type="nucleotide sequence ID" value="XM_004991911.1"/>
</dbReference>
<feature type="compositionally biased region" description="Basic and acidic residues" evidence="15">
    <location>
        <begin position="222"/>
        <end position="242"/>
    </location>
</feature>
<dbReference type="UniPathway" id="UPA00886"/>
<feature type="binding site" evidence="13">
    <location>
        <begin position="122"/>
        <end position="127"/>
    </location>
    <ligand>
        <name>ATP</name>
        <dbReference type="ChEBI" id="CHEBI:30616"/>
    </ligand>
</feature>
<comment type="subunit">
    <text evidence="11">Heterodimer.</text>
</comment>
<dbReference type="InterPro" id="IPR035985">
    <property type="entry name" value="Ubiquitin-activating_enz"/>
</dbReference>
<evidence type="ECO:0000256" key="13">
    <source>
        <dbReference type="PIRSR" id="PIRSR039133-2"/>
    </source>
</evidence>
<evidence type="ECO:0000313" key="20">
    <source>
        <dbReference type="Proteomes" id="UP000007799"/>
    </source>
</evidence>
<feature type="region of interest" description="Disordered" evidence="15">
    <location>
        <begin position="555"/>
        <end position="629"/>
    </location>
</feature>
<evidence type="ECO:0000256" key="6">
    <source>
        <dbReference type="ARBA" id="ARBA00022741"/>
    </source>
</evidence>
<dbReference type="FunFam" id="3.40.50.720:FF:000618">
    <property type="entry name" value="SUMO-activating enzyme subunit 2"/>
    <property type="match status" value="1"/>
</dbReference>
<dbReference type="GO" id="GO:0019948">
    <property type="term" value="F:SUMO activating enzyme activity"/>
    <property type="evidence" value="ECO:0007669"/>
    <property type="project" value="UniProtKB-UniRule"/>
</dbReference>
<evidence type="ECO:0000256" key="2">
    <source>
        <dbReference type="ARBA" id="ARBA00004718"/>
    </source>
</evidence>
<feature type="compositionally biased region" description="Low complexity" evidence="15">
    <location>
        <begin position="597"/>
        <end position="616"/>
    </location>
</feature>
<dbReference type="PIRSF" id="PIRSF039133">
    <property type="entry name" value="SUMO_E1B"/>
    <property type="match status" value="1"/>
</dbReference>
<sequence>MTDRTGAAQRVLGGDLYTRIKQCKLLVVGAGGIGCELLKNVALAGFQDIHVIDLDTIELTNLNRQFLFQQQHVGQSKAKVARESVLRFNPSLSITAHHANIFEDKFSLGFFEQFDLVMNALDNLKARNHVNRMCLAANKPLIESGSAGYLGQVTVISKGKTECYECQPKPPPKQYPACTIRNTPSTIVHCIVWAKFLFSHLYGEADHENDVAPNPDDPELSADAKDSNTAMDEKQDGEEKRMNTRQWAESNDYDPQKLLEKLFVRDVIVLLSLASLWKKRAKPRVLDLSQINTAQDTHAKQEDVLPDQKLWTVQDCVDRFLHSAGELKKRFQACAPGDYLTWDKDDDVAMDFVCAAANLRAYVFGIPLKSRFDIKSMAGNIIPAIATTNAVVAGLILTEAMKVLRGDIDSCKAVYLSRTAMGAGRRVVNPVPISAPNPKCYVCGERAQVTVRLDPSRVTVETLAEQLLKKDLSLVAPVVVLASGAEMIAAPEDEEEEHILKTKVYPRTLASFGIRDGTACSVMDDMQANFKLSLVFRQADEHDPDTPYEIVADTSTAANNDGNGVGDGDEGDEAERGASSAAAEKRKHSPSPPPPTTTTTTTTQDVGDGTTTTTSDALADKTPAKKSKA</sequence>
<keyword evidence="7 11" id="KW-0833">Ubl conjugation pathway</keyword>
<evidence type="ECO:0000256" key="9">
    <source>
        <dbReference type="ARBA" id="ARBA00022840"/>
    </source>
</evidence>
<accession>F2UG83</accession>
<dbReference type="Pfam" id="PF14732">
    <property type="entry name" value="UAE_UbL"/>
    <property type="match status" value="1"/>
</dbReference>
<dbReference type="GO" id="GO:0016740">
    <property type="term" value="F:transferase activity"/>
    <property type="evidence" value="ECO:0007669"/>
    <property type="project" value="UniProtKB-KW"/>
</dbReference>
<feature type="domain" description="THIF-type NAD/FAD binding fold" evidence="16">
    <location>
        <begin position="11"/>
        <end position="441"/>
    </location>
</feature>
<evidence type="ECO:0000259" key="18">
    <source>
        <dbReference type="Pfam" id="PF14732"/>
    </source>
</evidence>
<feature type="binding site" evidence="13">
    <location>
        <position position="53"/>
    </location>
    <ligand>
        <name>ATP</name>
        <dbReference type="ChEBI" id="CHEBI:30616"/>
    </ligand>
</feature>
<dbReference type="GO" id="GO:0005524">
    <property type="term" value="F:ATP binding"/>
    <property type="evidence" value="ECO:0007669"/>
    <property type="project" value="UniProtKB-UniRule"/>
</dbReference>
<dbReference type="GO" id="GO:0016925">
    <property type="term" value="P:protein sumoylation"/>
    <property type="evidence" value="ECO:0007669"/>
    <property type="project" value="UniProtKB-UniRule"/>
</dbReference>
<feature type="binding site" evidence="13">
    <location>
        <position position="77"/>
    </location>
    <ligand>
        <name>ATP</name>
        <dbReference type="ChEBI" id="CHEBI:30616"/>
    </ligand>
</feature>
<dbReference type="InterPro" id="IPR019572">
    <property type="entry name" value="UBA_E1_SCCH"/>
</dbReference>
<evidence type="ECO:0000256" key="14">
    <source>
        <dbReference type="PIRSR" id="PIRSR039133-3"/>
    </source>
</evidence>
<evidence type="ECO:0000256" key="4">
    <source>
        <dbReference type="ARBA" id="ARBA00022679"/>
    </source>
</evidence>
<evidence type="ECO:0000256" key="3">
    <source>
        <dbReference type="ARBA" id="ARBA00005673"/>
    </source>
</evidence>
<dbReference type="STRING" id="946362.F2UG83"/>
<evidence type="ECO:0000256" key="1">
    <source>
        <dbReference type="ARBA" id="ARBA00004123"/>
    </source>
</evidence>
<dbReference type="Proteomes" id="UP000007799">
    <property type="component" value="Unassembled WGS sequence"/>
</dbReference>
<evidence type="ECO:0000256" key="5">
    <source>
        <dbReference type="ARBA" id="ARBA00022723"/>
    </source>
</evidence>
<feature type="domain" description="Ubiquitin-activating enzyme SCCH" evidence="17">
    <location>
        <begin position="315"/>
        <end position="375"/>
    </location>
</feature>
<dbReference type="Gene3D" id="3.10.290.20">
    <property type="entry name" value="Ubiquitin-like 2 activating enzyme e1b. Chain: B, domain 3"/>
    <property type="match status" value="1"/>
</dbReference>
<evidence type="ECO:0000313" key="19">
    <source>
        <dbReference type="EMBL" id="EGD75511.1"/>
    </source>
</evidence>
<dbReference type="GO" id="GO:0005737">
    <property type="term" value="C:cytoplasm"/>
    <property type="evidence" value="ECO:0007669"/>
    <property type="project" value="TreeGrafter"/>
</dbReference>
<organism evidence="20">
    <name type="scientific">Salpingoeca rosetta (strain ATCC 50818 / BSB-021)</name>
    <dbReference type="NCBI Taxonomy" id="946362"/>
    <lineage>
        <taxon>Eukaryota</taxon>
        <taxon>Choanoflagellata</taxon>
        <taxon>Craspedida</taxon>
        <taxon>Salpingoecidae</taxon>
        <taxon>Salpingoeca</taxon>
    </lineage>
</organism>
<feature type="binding site" evidence="13">
    <location>
        <begin position="61"/>
        <end position="64"/>
    </location>
    <ligand>
        <name>ATP</name>
        <dbReference type="ChEBI" id="CHEBI:30616"/>
    </ligand>
</feature>
<feature type="binding site" evidence="13">
    <location>
        <begin position="29"/>
        <end position="34"/>
    </location>
    <ligand>
        <name>ATP</name>
        <dbReference type="ChEBI" id="CHEBI:30616"/>
    </ligand>
</feature>
<keyword evidence="6 11" id="KW-0547">Nucleotide-binding</keyword>
<name>F2UG83_SALR5</name>
<gene>
    <name evidence="19" type="ORF">PTSG_06582</name>
</gene>
<dbReference type="Gene3D" id="3.50.50.80">
    <property type="entry name" value="Ubiquitin-activating enzyme E1, inactive adenylation domain, subdomain 1"/>
    <property type="match status" value="1"/>
</dbReference>
<evidence type="ECO:0000256" key="8">
    <source>
        <dbReference type="ARBA" id="ARBA00022833"/>
    </source>
</evidence>
<dbReference type="OrthoDB" id="10255449at2759"/>
<dbReference type="InterPro" id="IPR030661">
    <property type="entry name" value="Uba2"/>
</dbReference>
<dbReference type="InterPro" id="IPR023318">
    <property type="entry name" value="Ub_act_enz_dom_a_sf"/>
</dbReference>
<feature type="binding site" evidence="14">
    <location>
        <position position="163"/>
    </location>
    <ligand>
        <name>Zn(2+)</name>
        <dbReference type="ChEBI" id="CHEBI:29105"/>
    </ligand>
</feature>
<reference evidence="19" key="1">
    <citation type="submission" date="2009-08" db="EMBL/GenBank/DDBJ databases">
        <title>Annotation of Salpingoeca rosetta.</title>
        <authorList>
            <consortium name="The Broad Institute Genome Sequencing Platform"/>
            <person name="Russ C."/>
            <person name="Cuomo C."/>
            <person name="Burger G."/>
            <person name="Gray M.W."/>
            <person name="Holland P.W.H."/>
            <person name="King N."/>
            <person name="Lang F.B.F."/>
            <person name="Roger A.J."/>
            <person name="Ruiz-Trillo I."/>
            <person name="Young S.K."/>
            <person name="Zeng Q."/>
            <person name="Gargeya S."/>
            <person name="Alvarado L."/>
            <person name="Berlin A."/>
            <person name="Chapman S.B."/>
            <person name="Chen Z."/>
            <person name="Freedman E."/>
            <person name="Gellesch M."/>
            <person name="Goldberg J."/>
            <person name="Griggs A."/>
            <person name="Gujja S."/>
            <person name="Heilman E."/>
            <person name="Heiman D."/>
            <person name="Howarth C."/>
            <person name="Mehta T."/>
            <person name="Neiman D."/>
            <person name="Pearson M."/>
            <person name="Roberts A."/>
            <person name="Saif S."/>
            <person name="Shea T."/>
            <person name="Shenoy N."/>
            <person name="Sisk P."/>
            <person name="Stolte C."/>
            <person name="Sykes S."/>
            <person name="White J."/>
            <person name="Yandava C."/>
            <person name="Haas B."/>
            <person name="Nusbaum C."/>
            <person name="Birren B."/>
        </authorList>
    </citation>
    <scope>NUCLEOTIDE SEQUENCE [LARGE SCALE GENOMIC DNA]</scope>
    <source>
        <strain evidence="19">ATCC 50818</strain>
    </source>
</reference>
<keyword evidence="9 11" id="KW-0067">ATP-binding</keyword>
<dbReference type="GO" id="GO:0046872">
    <property type="term" value="F:metal ion binding"/>
    <property type="evidence" value="ECO:0007669"/>
    <property type="project" value="UniProtKB-KW"/>
</dbReference>
<feature type="domain" description="Ubiquitin/SUMO-activating enzyme ubiquitin-like" evidence="18">
    <location>
        <begin position="451"/>
        <end position="542"/>
    </location>
</feature>
<dbReference type="InterPro" id="IPR000594">
    <property type="entry name" value="ThiF_NAD_FAD-bd"/>
</dbReference>
<protein>
    <recommendedName>
        <fullName evidence="11">SUMO-activating enzyme subunit</fullName>
    </recommendedName>
</protein>
<dbReference type="EMBL" id="GL832972">
    <property type="protein sequence ID" value="EGD75511.1"/>
    <property type="molecule type" value="Genomic_DNA"/>
</dbReference>
<feature type="active site" description="Glycyl thioester intermediate" evidence="12">
    <location>
        <position position="178"/>
    </location>
</feature>
<dbReference type="PANTHER" id="PTHR10953">
    <property type="entry name" value="UBIQUITIN-ACTIVATING ENZYME E1"/>
    <property type="match status" value="1"/>
</dbReference>
<evidence type="ECO:0000256" key="12">
    <source>
        <dbReference type="PIRSR" id="PIRSR039133-1"/>
    </source>
</evidence>
<keyword evidence="10" id="KW-0539">Nucleus</keyword>
<evidence type="ECO:0000256" key="10">
    <source>
        <dbReference type="ARBA" id="ARBA00023242"/>
    </source>
</evidence>
<dbReference type="SUPFAM" id="SSF69572">
    <property type="entry name" value="Activating enzymes of the ubiquitin-like proteins"/>
    <property type="match status" value="1"/>
</dbReference>
<dbReference type="AlphaFoldDB" id="F2UG83"/>
<comment type="pathway">
    <text evidence="2 11">Protein modification; protein sumoylation.</text>
</comment>
<dbReference type="FunCoup" id="F2UG83">
    <property type="interactions" value="2094"/>
</dbReference>
<dbReference type="OMA" id="TPSEHIH"/>
<feature type="binding site" evidence="14">
    <location>
        <position position="443"/>
    </location>
    <ligand>
        <name>Zn(2+)</name>
        <dbReference type="ChEBI" id="CHEBI:29105"/>
    </ligand>
</feature>
<dbReference type="InterPro" id="IPR042449">
    <property type="entry name" value="Ub-E1_IAD_1"/>
</dbReference>
<keyword evidence="8 11" id="KW-0862">Zinc</keyword>
<dbReference type="FunFam" id="3.50.50.80:FF:000002">
    <property type="entry name" value="SUMO-activating enzyme subunit 2"/>
    <property type="match status" value="1"/>
</dbReference>
<evidence type="ECO:0000259" key="16">
    <source>
        <dbReference type="Pfam" id="PF00899"/>
    </source>
</evidence>
<dbReference type="GO" id="GO:0031510">
    <property type="term" value="C:SUMO activating enzyme complex"/>
    <property type="evidence" value="ECO:0007669"/>
    <property type="project" value="UniProtKB-UniRule"/>
</dbReference>
<dbReference type="Pfam" id="PF00899">
    <property type="entry name" value="ThiF"/>
    <property type="match status" value="1"/>
</dbReference>
<dbReference type="InParanoid" id="F2UG83"/>
<comment type="similarity">
    <text evidence="3 11">Belongs to the ubiquitin-activating E1 family.</text>
</comment>
<evidence type="ECO:0000256" key="15">
    <source>
        <dbReference type="SAM" id="MobiDB-lite"/>
    </source>
</evidence>
<dbReference type="Gene3D" id="1.10.10.520">
    <property type="entry name" value="Ubiquitin activating enzymes (Uba3). Chain: B, domain 2"/>
    <property type="match status" value="1"/>
</dbReference>
<evidence type="ECO:0000259" key="17">
    <source>
        <dbReference type="Pfam" id="PF10585"/>
    </source>
</evidence>
<keyword evidence="20" id="KW-1185">Reference proteome</keyword>
<keyword evidence="5 11" id="KW-0479">Metal-binding</keyword>
<proteinExistence type="inferred from homology"/>
<feature type="binding site" evidence="14">
    <location>
        <position position="166"/>
    </location>
    <ligand>
        <name>Zn(2+)</name>
        <dbReference type="ChEBI" id="CHEBI:29105"/>
    </ligand>
</feature>
<dbReference type="PROSITE" id="PS51257">
    <property type="entry name" value="PROKAR_LIPOPROTEIN"/>
    <property type="match status" value="1"/>
</dbReference>
<dbReference type="PANTHER" id="PTHR10953:SF5">
    <property type="entry name" value="SUMO-ACTIVATING ENZYME SUBUNIT 2"/>
    <property type="match status" value="1"/>
</dbReference>
<keyword evidence="4" id="KW-0808">Transferase</keyword>
<dbReference type="Pfam" id="PF10585">
    <property type="entry name" value="UBA_E1_SCCH"/>
    <property type="match status" value="1"/>
</dbReference>
<evidence type="ECO:0000256" key="11">
    <source>
        <dbReference type="PIRNR" id="PIRNR039133"/>
    </source>
</evidence>
<dbReference type="KEGG" id="sre:PTSG_06582"/>
<evidence type="ECO:0000256" key="7">
    <source>
        <dbReference type="ARBA" id="ARBA00022786"/>
    </source>
</evidence>
<feature type="binding site" evidence="14">
    <location>
        <position position="440"/>
    </location>
    <ligand>
        <name>Zn(2+)</name>
        <dbReference type="ChEBI" id="CHEBI:29105"/>
    </ligand>
</feature>
<feature type="region of interest" description="Disordered" evidence="15">
    <location>
        <begin position="208"/>
        <end position="249"/>
    </location>
</feature>